<gene>
    <name evidence="1" type="ORF">GCM10010218_48510</name>
</gene>
<protein>
    <submittedName>
        <fullName evidence="1">Uncharacterized protein</fullName>
    </submittedName>
</protein>
<proteinExistence type="predicted"/>
<reference evidence="1" key="1">
    <citation type="journal article" date="2014" name="Int. J. Syst. Evol. Microbiol.">
        <title>Complete genome sequence of Corynebacterium casei LMG S-19264T (=DSM 44701T), isolated from a smear-ripened cheese.</title>
        <authorList>
            <consortium name="US DOE Joint Genome Institute (JGI-PGF)"/>
            <person name="Walter F."/>
            <person name="Albersmeier A."/>
            <person name="Kalinowski J."/>
            <person name="Ruckert C."/>
        </authorList>
    </citation>
    <scope>NUCLEOTIDE SEQUENCE</scope>
    <source>
        <strain evidence="1">JCM 4059</strain>
    </source>
</reference>
<dbReference type="EMBL" id="BNBD01000011">
    <property type="protein sequence ID" value="GHF61266.1"/>
    <property type="molecule type" value="Genomic_DNA"/>
</dbReference>
<dbReference type="Proteomes" id="UP000638313">
    <property type="component" value="Unassembled WGS sequence"/>
</dbReference>
<keyword evidence="2" id="KW-1185">Reference proteome</keyword>
<accession>A0A919EEZ9</accession>
<reference evidence="1" key="2">
    <citation type="submission" date="2020-09" db="EMBL/GenBank/DDBJ databases">
        <authorList>
            <person name="Sun Q."/>
            <person name="Ohkuma M."/>
        </authorList>
    </citation>
    <scope>NUCLEOTIDE SEQUENCE</scope>
    <source>
        <strain evidence="1">JCM 4059</strain>
    </source>
</reference>
<evidence type="ECO:0000313" key="2">
    <source>
        <dbReference type="Proteomes" id="UP000638313"/>
    </source>
</evidence>
<name>A0A919EEZ9_9ACTN</name>
<organism evidence="1 2">
    <name type="scientific">Streptomyces mashuensis</name>
    <dbReference type="NCBI Taxonomy" id="33904"/>
    <lineage>
        <taxon>Bacteria</taxon>
        <taxon>Bacillati</taxon>
        <taxon>Actinomycetota</taxon>
        <taxon>Actinomycetes</taxon>
        <taxon>Kitasatosporales</taxon>
        <taxon>Streptomycetaceae</taxon>
        <taxon>Streptomyces</taxon>
    </lineage>
</organism>
<dbReference type="AlphaFoldDB" id="A0A919EEZ9"/>
<evidence type="ECO:0000313" key="1">
    <source>
        <dbReference type="EMBL" id="GHF61266.1"/>
    </source>
</evidence>
<comment type="caution">
    <text evidence="1">The sequence shown here is derived from an EMBL/GenBank/DDBJ whole genome shotgun (WGS) entry which is preliminary data.</text>
</comment>
<sequence>MPLCDGLCVDCQCPFPPNKAARRPSKAAEKRQWIQDALFELSELGELYGVDPNSLRSVP</sequence>